<dbReference type="RefSeq" id="WP_238075203.1">
    <property type="nucleotide sequence ID" value="NZ_JAKNJB010000053.1"/>
</dbReference>
<evidence type="ECO:0000313" key="2">
    <source>
        <dbReference type="Proteomes" id="UP001200313"/>
    </source>
</evidence>
<gene>
    <name evidence="1" type="ORF">L0P79_18315</name>
</gene>
<name>A0ABS9MDV5_9FIRM</name>
<proteinExistence type="predicted"/>
<comment type="caution">
    <text evidence="1">The sequence shown here is derived from an EMBL/GenBank/DDBJ whole genome shotgun (WGS) entry which is preliminary data.</text>
</comment>
<evidence type="ECO:0000313" key="1">
    <source>
        <dbReference type="EMBL" id="MCG4528994.1"/>
    </source>
</evidence>
<dbReference type="Proteomes" id="UP001200313">
    <property type="component" value="Unassembled WGS sequence"/>
</dbReference>
<evidence type="ECO:0008006" key="3">
    <source>
        <dbReference type="Google" id="ProtNLM"/>
    </source>
</evidence>
<accession>A0ABS9MDV5</accession>
<protein>
    <recommendedName>
        <fullName evidence="3">ArsR family transcriptional regulator</fullName>
    </recommendedName>
</protein>
<organism evidence="1 2">
    <name type="scientific">Intestinimonas massiliensis</name>
    <name type="common">ex Afouda et al. 2020</name>
    <dbReference type="NCBI Taxonomy" id="1673721"/>
    <lineage>
        <taxon>Bacteria</taxon>
        <taxon>Bacillati</taxon>
        <taxon>Bacillota</taxon>
        <taxon>Clostridia</taxon>
        <taxon>Eubacteriales</taxon>
        <taxon>Intestinimonas</taxon>
    </lineage>
</organism>
<sequence length="105" mass="11231">MAANLTVNANKRIRGKILMLLYSVAPGPVEVRTITNSLLDAGSISVPDLARHVDYLAGKGYVTVIDEEDAEKLLRGQVPVDAFLKLTPTGIDLVEGTIEDLGVDV</sequence>
<reference evidence="1 2" key="1">
    <citation type="submission" date="2022-01" db="EMBL/GenBank/DDBJ databases">
        <title>Collection of gut derived symbiotic bacterial strains cultured from healthy donors.</title>
        <authorList>
            <person name="Lin H."/>
            <person name="Kohout C."/>
            <person name="Waligurski E."/>
            <person name="Pamer E.G."/>
        </authorList>
    </citation>
    <scope>NUCLEOTIDE SEQUENCE [LARGE SCALE GENOMIC DNA]</scope>
    <source>
        <strain evidence="1 2">DFI.3.7</strain>
    </source>
</reference>
<keyword evidence="2" id="KW-1185">Reference proteome</keyword>
<dbReference type="EMBL" id="JAKNJB010000053">
    <property type="protein sequence ID" value="MCG4528994.1"/>
    <property type="molecule type" value="Genomic_DNA"/>
</dbReference>